<evidence type="ECO:0000313" key="2">
    <source>
        <dbReference type="Proteomes" id="UP001280156"/>
    </source>
</evidence>
<sequence length="75" mass="8463">MKAYRVEEIDGETVVAVHAAEAKTPFEAAEKALGQKVTLRAGADRWVRVVDLTERPRPVRLRPTTFEFKAIGQRK</sequence>
<gene>
    <name evidence="1" type="ORF">RFM52_09570</name>
</gene>
<protein>
    <submittedName>
        <fullName evidence="1">Uncharacterized protein</fullName>
    </submittedName>
</protein>
<accession>A0ABU4YEQ0</accession>
<proteinExistence type="predicted"/>
<dbReference type="EMBL" id="JAVIIV010000004">
    <property type="protein sequence ID" value="MDX8485442.1"/>
    <property type="molecule type" value="Genomic_DNA"/>
</dbReference>
<comment type="caution">
    <text evidence="1">The sequence shown here is derived from an EMBL/GenBank/DDBJ whole genome shotgun (WGS) entry which is preliminary data.</text>
</comment>
<organism evidence="1 2">
    <name type="scientific">Mesorhizobium humile</name>
    <dbReference type="NCBI Taxonomy" id="3072313"/>
    <lineage>
        <taxon>Bacteria</taxon>
        <taxon>Pseudomonadati</taxon>
        <taxon>Pseudomonadota</taxon>
        <taxon>Alphaproteobacteria</taxon>
        <taxon>Hyphomicrobiales</taxon>
        <taxon>Phyllobacteriaceae</taxon>
        <taxon>Mesorhizobium</taxon>
    </lineage>
</organism>
<reference evidence="1 2" key="1">
    <citation type="submission" date="2023-08" db="EMBL/GenBank/DDBJ databases">
        <title>Implementing the SeqCode for naming new Mesorhizobium species isolated from Vachellia karroo root nodules.</title>
        <authorList>
            <person name="Van Lill M."/>
        </authorList>
    </citation>
    <scope>NUCLEOTIDE SEQUENCE [LARGE SCALE GENOMIC DNA]</scope>
    <source>
        <strain evidence="1 2">VK2B</strain>
    </source>
</reference>
<dbReference type="Proteomes" id="UP001280156">
    <property type="component" value="Unassembled WGS sequence"/>
</dbReference>
<name>A0ABU4YEQ0_9HYPH</name>
<dbReference type="RefSeq" id="WP_320296024.1">
    <property type="nucleotide sequence ID" value="NZ_JAVIIU010000006.1"/>
</dbReference>
<keyword evidence="2" id="KW-1185">Reference proteome</keyword>
<evidence type="ECO:0000313" key="1">
    <source>
        <dbReference type="EMBL" id="MDX8485442.1"/>
    </source>
</evidence>